<reference evidence="4" key="1">
    <citation type="journal article" date="2020" name="Stud. Mycol.">
        <title>101 Dothideomycetes genomes: a test case for predicting lifestyles and emergence of pathogens.</title>
        <authorList>
            <person name="Haridas S."/>
            <person name="Albert R."/>
            <person name="Binder M."/>
            <person name="Bloem J."/>
            <person name="Labutti K."/>
            <person name="Salamov A."/>
            <person name="Andreopoulos B."/>
            <person name="Baker S."/>
            <person name="Barry K."/>
            <person name="Bills G."/>
            <person name="Bluhm B."/>
            <person name="Cannon C."/>
            <person name="Castanera R."/>
            <person name="Culley D."/>
            <person name="Daum C."/>
            <person name="Ezra D."/>
            <person name="Gonzalez J."/>
            <person name="Henrissat B."/>
            <person name="Kuo A."/>
            <person name="Liang C."/>
            <person name="Lipzen A."/>
            <person name="Lutzoni F."/>
            <person name="Magnuson J."/>
            <person name="Mondo S."/>
            <person name="Nolan M."/>
            <person name="Ohm R."/>
            <person name="Pangilinan J."/>
            <person name="Park H.-J."/>
            <person name="Ramirez L."/>
            <person name="Alfaro M."/>
            <person name="Sun H."/>
            <person name="Tritt A."/>
            <person name="Yoshinaga Y."/>
            <person name="Zwiers L.-H."/>
            <person name="Turgeon B."/>
            <person name="Goodwin S."/>
            <person name="Spatafora J."/>
            <person name="Crous P."/>
            <person name="Grigoriev I."/>
        </authorList>
    </citation>
    <scope>NUCLEOTIDE SEQUENCE</scope>
    <source>
        <strain evidence="4">CBS 175.79</strain>
    </source>
</reference>
<feature type="transmembrane region" description="Helical" evidence="3">
    <location>
        <begin position="367"/>
        <end position="387"/>
    </location>
</feature>
<comment type="subcellular location">
    <subcellularLocation>
        <location evidence="1">Membrane</location>
        <topology evidence="1">Multi-pass membrane protein</topology>
    </subcellularLocation>
</comment>
<proteinExistence type="inferred from homology"/>
<dbReference type="OrthoDB" id="2213137at2759"/>
<feature type="transmembrane region" description="Helical" evidence="3">
    <location>
        <begin position="104"/>
        <end position="127"/>
    </location>
</feature>
<comment type="similarity">
    <text evidence="2">Belongs to the major facilitator superfamily. Monocarboxylate porter (TC 2.A.1.13) family.</text>
</comment>
<dbReference type="RefSeq" id="XP_033378895.1">
    <property type="nucleotide sequence ID" value="XM_033523879.1"/>
</dbReference>
<feature type="transmembrane region" description="Helical" evidence="3">
    <location>
        <begin position="447"/>
        <end position="467"/>
    </location>
</feature>
<dbReference type="InterPro" id="IPR050327">
    <property type="entry name" value="Proton-linked_MCT"/>
</dbReference>
<evidence type="ECO:0000313" key="4">
    <source>
        <dbReference type="EMBL" id="KAF2010556.1"/>
    </source>
</evidence>
<dbReference type="GO" id="GO:0016020">
    <property type="term" value="C:membrane"/>
    <property type="evidence" value="ECO:0007669"/>
    <property type="project" value="UniProtKB-SubCell"/>
</dbReference>
<organism evidence="4 5">
    <name type="scientific">Aaosphaeria arxii CBS 175.79</name>
    <dbReference type="NCBI Taxonomy" id="1450172"/>
    <lineage>
        <taxon>Eukaryota</taxon>
        <taxon>Fungi</taxon>
        <taxon>Dikarya</taxon>
        <taxon>Ascomycota</taxon>
        <taxon>Pezizomycotina</taxon>
        <taxon>Dothideomycetes</taxon>
        <taxon>Pleosporomycetidae</taxon>
        <taxon>Pleosporales</taxon>
        <taxon>Pleosporales incertae sedis</taxon>
        <taxon>Aaosphaeria</taxon>
    </lineage>
</organism>
<feature type="transmembrane region" description="Helical" evidence="3">
    <location>
        <begin position="139"/>
        <end position="162"/>
    </location>
</feature>
<keyword evidence="3" id="KW-0472">Membrane</keyword>
<feature type="transmembrane region" description="Helical" evidence="3">
    <location>
        <begin position="194"/>
        <end position="213"/>
    </location>
</feature>
<feature type="transmembrane region" description="Helical" evidence="3">
    <location>
        <begin position="312"/>
        <end position="335"/>
    </location>
</feature>
<keyword evidence="5" id="KW-1185">Reference proteome</keyword>
<dbReference type="GeneID" id="54281276"/>
<feature type="transmembrane region" description="Helical" evidence="3">
    <location>
        <begin position="225"/>
        <end position="245"/>
    </location>
</feature>
<protein>
    <submittedName>
        <fullName evidence="4">MFS general substrate transporter</fullName>
    </submittedName>
</protein>
<feature type="transmembrane region" description="Helical" evidence="3">
    <location>
        <begin position="168"/>
        <end position="187"/>
    </location>
</feature>
<sequence>MGERLLVRYYRDSKTSSVQAIGGLSVPDLDSRCSSESSRTFVSSASPLTEAVSDGWPPQDEGRAAWVFLFGASIIEAVSWGFPACFGVFREYYFTHPPFKGVKVLAVTGVLSDGCLQMLMPLLLLFLKRHPQFNRRMMWTGLLFCVVACIGASFSTKAWQIIATQGAIYGMGAGFLSAPIIVLMSEWFDKRQSFAYGIMFGSSGLCGSFMPTVYSKLLHASGQRFTLLVYGSGVLVLTTGALLCVGHRIPLNERGTLHEAEKMHPPSSSNYDFWTKASFWLLGGSVIVQACVLNLPAIYLPSFVTDLQYSPAQGAIALSMFNLSTASGQVGFGLFADHRSSFYSTLIMSTIVSGLSSLLYWGEVKSLSASVIFATMYGASSGGFGILRSRFAGTVVGDSGDREQILIVLGLFTAARGAGNVAGGFIGQGLVDEDISVQWRSYGLQKWMPLILFVTAGMLLAGALGGLQQVHQRLGARWKNRNPQWKRSWPRSIEDLKSKL</sequence>
<name>A0A6A5XCL6_9PLEO</name>
<dbReference type="AlphaFoldDB" id="A0A6A5XCL6"/>
<feature type="transmembrane region" description="Helical" evidence="3">
    <location>
        <begin position="342"/>
        <end position="361"/>
    </location>
</feature>
<dbReference type="InterPro" id="IPR011701">
    <property type="entry name" value="MFS"/>
</dbReference>
<dbReference type="PANTHER" id="PTHR11360">
    <property type="entry name" value="MONOCARBOXYLATE TRANSPORTER"/>
    <property type="match status" value="1"/>
</dbReference>
<accession>A0A6A5XCL6</accession>
<dbReference type="PANTHER" id="PTHR11360:SF287">
    <property type="entry name" value="MFS MONOCARBOXYLATE TRANSPORTER"/>
    <property type="match status" value="1"/>
</dbReference>
<feature type="transmembrane region" description="Helical" evidence="3">
    <location>
        <begin position="279"/>
        <end position="300"/>
    </location>
</feature>
<keyword evidence="3" id="KW-1133">Transmembrane helix</keyword>
<dbReference type="GO" id="GO:0022857">
    <property type="term" value="F:transmembrane transporter activity"/>
    <property type="evidence" value="ECO:0007669"/>
    <property type="project" value="InterPro"/>
</dbReference>
<dbReference type="InterPro" id="IPR036259">
    <property type="entry name" value="MFS_trans_sf"/>
</dbReference>
<dbReference type="Proteomes" id="UP000799778">
    <property type="component" value="Unassembled WGS sequence"/>
</dbReference>
<dbReference type="EMBL" id="ML978076">
    <property type="protein sequence ID" value="KAF2010556.1"/>
    <property type="molecule type" value="Genomic_DNA"/>
</dbReference>
<evidence type="ECO:0000256" key="2">
    <source>
        <dbReference type="ARBA" id="ARBA00006727"/>
    </source>
</evidence>
<feature type="transmembrane region" description="Helical" evidence="3">
    <location>
        <begin position="66"/>
        <end position="89"/>
    </location>
</feature>
<keyword evidence="3" id="KW-0812">Transmembrane</keyword>
<gene>
    <name evidence="4" type="ORF">BU24DRAFT_356070</name>
</gene>
<evidence type="ECO:0000313" key="5">
    <source>
        <dbReference type="Proteomes" id="UP000799778"/>
    </source>
</evidence>
<dbReference type="Gene3D" id="1.20.1250.20">
    <property type="entry name" value="MFS general substrate transporter like domains"/>
    <property type="match status" value="2"/>
</dbReference>
<evidence type="ECO:0000256" key="3">
    <source>
        <dbReference type="SAM" id="Phobius"/>
    </source>
</evidence>
<dbReference type="SUPFAM" id="SSF103473">
    <property type="entry name" value="MFS general substrate transporter"/>
    <property type="match status" value="1"/>
</dbReference>
<feature type="transmembrane region" description="Helical" evidence="3">
    <location>
        <begin position="407"/>
        <end position="427"/>
    </location>
</feature>
<evidence type="ECO:0000256" key="1">
    <source>
        <dbReference type="ARBA" id="ARBA00004141"/>
    </source>
</evidence>
<dbReference type="Pfam" id="PF07690">
    <property type="entry name" value="MFS_1"/>
    <property type="match status" value="1"/>
</dbReference>